<dbReference type="STRING" id="63057.A0A2P5E2Z5"/>
<feature type="non-terminal residue" evidence="1">
    <location>
        <position position="196"/>
    </location>
</feature>
<sequence>MLEVSYEGTSSMKETRINIFTRNYELFKIEKDESISQMFTKFTTIINSLGALGKIFPNNELVCKILRSLPRAYRSKVVAIQEAKDLSKLPREELMGSLMTHEILLKETNDDEVEEKKKKGIALKAAIQESNEEEKDFVDSELKDVALLIKRYKKYSNFKKKNFKKNIKSNDFREKRMKDDTITYFEYKKPGHMKNE</sequence>
<dbReference type="AlphaFoldDB" id="A0A2P5E2Z5"/>
<accession>A0A2P5E2Z5</accession>
<reference evidence="2" key="1">
    <citation type="submission" date="2016-06" db="EMBL/GenBank/DDBJ databases">
        <title>Parallel loss of symbiosis genes in relatives of nitrogen-fixing non-legume Parasponia.</title>
        <authorList>
            <person name="Van Velzen R."/>
            <person name="Holmer R."/>
            <person name="Bu F."/>
            <person name="Rutten L."/>
            <person name="Van Zeijl A."/>
            <person name="Liu W."/>
            <person name="Santuari L."/>
            <person name="Cao Q."/>
            <person name="Sharma T."/>
            <person name="Shen D."/>
            <person name="Roswanjaya Y."/>
            <person name="Wardhani T."/>
            <person name="Kalhor M.S."/>
            <person name="Jansen J."/>
            <person name="Van den Hoogen J."/>
            <person name="Gungor B."/>
            <person name="Hartog M."/>
            <person name="Hontelez J."/>
            <person name="Verver J."/>
            <person name="Yang W.-C."/>
            <person name="Schijlen E."/>
            <person name="Repin R."/>
            <person name="Schilthuizen M."/>
            <person name="Schranz E."/>
            <person name="Heidstra R."/>
            <person name="Miyata K."/>
            <person name="Fedorova E."/>
            <person name="Kohlen W."/>
            <person name="Bisseling T."/>
            <person name="Smit S."/>
            <person name="Geurts R."/>
        </authorList>
    </citation>
    <scope>NUCLEOTIDE SEQUENCE [LARGE SCALE GENOMIC DNA]</scope>
    <source>
        <strain evidence="2">cv. RG33-2</strain>
    </source>
</reference>
<evidence type="ECO:0008006" key="3">
    <source>
        <dbReference type="Google" id="ProtNLM"/>
    </source>
</evidence>
<name>A0A2P5E2Z5_TREOI</name>
<dbReference type="EMBL" id="JXTC01000232">
    <property type="protein sequence ID" value="PON79915.1"/>
    <property type="molecule type" value="Genomic_DNA"/>
</dbReference>
<dbReference type="PANTHER" id="PTHR34676">
    <property type="entry name" value="DUF4219 DOMAIN-CONTAINING PROTEIN-RELATED"/>
    <property type="match status" value="1"/>
</dbReference>
<gene>
    <name evidence="1" type="ORF">TorRG33x02_234570</name>
</gene>
<organism evidence="1 2">
    <name type="scientific">Trema orientale</name>
    <name type="common">Charcoal tree</name>
    <name type="synonym">Celtis orientalis</name>
    <dbReference type="NCBI Taxonomy" id="63057"/>
    <lineage>
        <taxon>Eukaryota</taxon>
        <taxon>Viridiplantae</taxon>
        <taxon>Streptophyta</taxon>
        <taxon>Embryophyta</taxon>
        <taxon>Tracheophyta</taxon>
        <taxon>Spermatophyta</taxon>
        <taxon>Magnoliopsida</taxon>
        <taxon>eudicotyledons</taxon>
        <taxon>Gunneridae</taxon>
        <taxon>Pentapetalae</taxon>
        <taxon>rosids</taxon>
        <taxon>fabids</taxon>
        <taxon>Rosales</taxon>
        <taxon>Cannabaceae</taxon>
        <taxon>Trema</taxon>
    </lineage>
</organism>
<dbReference type="PANTHER" id="PTHR34676:SF17">
    <property type="entry name" value="OS06G0684500 PROTEIN"/>
    <property type="match status" value="1"/>
</dbReference>
<dbReference type="Pfam" id="PF14223">
    <property type="entry name" value="Retrotran_gag_2"/>
    <property type="match status" value="1"/>
</dbReference>
<proteinExistence type="predicted"/>
<keyword evidence="2" id="KW-1185">Reference proteome</keyword>
<dbReference type="Proteomes" id="UP000237000">
    <property type="component" value="Unassembled WGS sequence"/>
</dbReference>
<protein>
    <recommendedName>
        <fullName evidence="3">UBN2 domain-containing protein</fullName>
    </recommendedName>
</protein>
<dbReference type="InParanoid" id="A0A2P5E2Z5"/>
<comment type="caution">
    <text evidence="1">The sequence shown here is derived from an EMBL/GenBank/DDBJ whole genome shotgun (WGS) entry which is preliminary data.</text>
</comment>
<evidence type="ECO:0000313" key="2">
    <source>
        <dbReference type="Proteomes" id="UP000237000"/>
    </source>
</evidence>
<evidence type="ECO:0000313" key="1">
    <source>
        <dbReference type="EMBL" id="PON79915.1"/>
    </source>
</evidence>
<dbReference type="OrthoDB" id="1738629at2759"/>